<dbReference type="EMBL" id="BAABKQ010000001">
    <property type="protein sequence ID" value="GAA4805188.1"/>
    <property type="molecule type" value="Genomic_DNA"/>
</dbReference>
<evidence type="ECO:0000259" key="2">
    <source>
        <dbReference type="Pfam" id="PF00582"/>
    </source>
</evidence>
<comment type="caution">
    <text evidence="3">The sequence shown here is derived from an EMBL/GenBank/DDBJ whole genome shotgun (WGS) entry which is preliminary data.</text>
</comment>
<feature type="domain" description="UspA" evidence="2">
    <location>
        <begin position="7"/>
        <end position="138"/>
    </location>
</feature>
<dbReference type="RefSeq" id="WP_200171091.1">
    <property type="nucleotide sequence ID" value="NZ_BAABKQ010000001.1"/>
</dbReference>
<dbReference type="SUPFAM" id="SSF52402">
    <property type="entry name" value="Adenine nucleotide alpha hydrolases-like"/>
    <property type="match status" value="2"/>
</dbReference>
<dbReference type="InterPro" id="IPR014729">
    <property type="entry name" value="Rossmann-like_a/b/a_fold"/>
</dbReference>
<dbReference type="PANTHER" id="PTHR46268:SF6">
    <property type="entry name" value="UNIVERSAL STRESS PROTEIN UP12"/>
    <property type="match status" value="1"/>
</dbReference>
<accession>A0ABP9CAC9</accession>
<gene>
    <name evidence="3" type="ORF">GCM10023353_04910</name>
</gene>
<reference evidence="4" key="1">
    <citation type="journal article" date="2019" name="Int. J. Syst. Evol. Microbiol.">
        <title>The Global Catalogue of Microorganisms (GCM) 10K type strain sequencing project: providing services to taxonomists for standard genome sequencing and annotation.</title>
        <authorList>
            <consortium name="The Broad Institute Genomics Platform"/>
            <consortium name="The Broad Institute Genome Sequencing Center for Infectious Disease"/>
            <person name="Wu L."/>
            <person name="Ma J."/>
        </authorList>
    </citation>
    <scope>NUCLEOTIDE SEQUENCE [LARGE SCALE GENOMIC DNA]</scope>
    <source>
        <strain evidence="4">JCM 18542</strain>
    </source>
</reference>
<dbReference type="CDD" id="cd00293">
    <property type="entry name" value="USP-like"/>
    <property type="match status" value="1"/>
</dbReference>
<dbReference type="PRINTS" id="PR01438">
    <property type="entry name" value="UNVRSLSTRESS"/>
</dbReference>
<protein>
    <submittedName>
        <fullName evidence="3">Universal stress protein</fullName>
    </submittedName>
</protein>
<comment type="similarity">
    <text evidence="1">Belongs to the universal stress protein A family.</text>
</comment>
<feature type="domain" description="UspA" evidence="2">
    <location>
        <begin position="154"/>
        <end position="283"/>
    </location>
</feature>
<sequence>MGNESAVVVGVDGSDNARVALDAAITEATSRKAPLHLVAAYHAPAVRRHSVAVEYEKVVRDEAFAILAEAAEQARDAGADVTTSVHSGDASGVLLEQSRTAALVVVGARGRGGFMGRLLGSVAAALPAHAACPVLLVPRRVDAPAHREPDYSGRIVVGIDASGPASPALSAAADAAHRRNLPLVVAAVAGPDFDADSRAGDDPDAVRGVLAQCLDSVAASHPDVQATTELLEGPPAEVLARVSATAETVVVGARGSGGFRAMRLGSTVHALLGHAQGPVLVVR</sequence>
<dbReference type="InterPro" id="IPR006015">
    <property type="entry name" value="Universal_stress_UspA"/>
</dbReference>
<name>A0ABP9CAC9_9ACTN</name>
<dbReference type="Proteomes" id="UP001500839">
    <property type="component" value="Unassembled WGS sequence"/>
</dbReference>
<organism evidence="3 4">
    <name type="scientific">Tomitella cavernea</name>
    <dbReference type="NCBI Taxonomy" id="1387982"/>
    <lineage>
        <taxon>Bacteria</taxon>
        <taxon>Bacillati</taxon>
        <taxon>Actinomycetota</taxon>
        <taxon>Actinomycetes</taxon>
        <taxon>Mycobacteriales</taxon>
        <taxon>Tomitella</taxon>
    </lineage>
</organism>
<evidence type="ECO:0000313" key="3">
    <source>
        <dbReference type="EMBL" id="GAA4805188.1"/>
    </source>
</evidence>
<dbReference type="PANTHER" id="PTHR46268">
    <property type="entry name" value="STRESS RESPONSE PROTEIN NHAX"/>
    <property type="match status" value="1"/>
</dbReference>
<keyword evidence="4" id="KW-1185">Reference proteome</keyword>
<evidence type="ECO:0000313" key="4">
    <source>
        <dbReference type="Proteomes" id="UP001500839"/>
    </source>
</evidence>
<dbReference type="Gene3D" id="3.40.50.620">
    <property type="entry name" value="HUPs"/>
    <property type="match status" value="2"/>
</dbReference>
<evidence type="ECO:0000256" key="1">
    <source>
        <dbReference type="ARBA" id="ARBA00008791"/>
    </source>
</evidence>
<dbReference type="InterPro" id="IPR006016">
    <property type="entry name" value="UspA"/>
</dbReference>
<proteinExistence type="inferred from homology"/>
<dbReference type="Pfam" id="PF00582">
    <property type="entry name" value="Usp"/>
    <property type="match status" value="2"/>
</dbReference>